<dbReference type="PANTHER" id="PTHR42718:SF49">
    <property type="entry name" value="EXPORT PROTEIN"/>
    <property type="match status" value="1"/>
</dbReference>
<keyword evidence="4 6" id="KW-0472">Membrane</keyword>
<gene>
    <name evidence="8" type="ORF">K7472_29800</name>
</gene>
<dbReference type="Pfam" id="PF07690">
    <property type="entry name" value="MFS_1"/>
    <property type="match status" value="1"/>
</dbReference>
<dbReference type="PANTHER" id="PTHR42718">
    <property type="entry name" value="MAJOR FACILITATOR SUPERFAMILY MULTIDRUG TRANSPORTER MFSC"/>
    <property type="match status" value="1"/>
</dbReference>
<evidence type="ECO:0000256" key="2">
    <source>
        <dbReference type="ARBA" id="ARBA00022692"/>
    </source>
</evidence>
<proteinExistence type="predicted"/>
<feature type="domain" description="Major facilitator superfamily (MFS) profile" evidence="7">
    <location>
        <begin position="24"/>
        <end position="523"/>
    </location>
</feature>
<dbReference type="RefSeq" id="WP_222981924.1">
    <property type="nucleotide sequence ID" value="NZ_JAINVZ010000033.1"/>
</dbReference>
<feature type="transmembrane region" description="Helical" evidence="6">
    <location>
        <begin position="279"/>
        <end position="305"/>
    </location>
</feature>
<dbReference type="InterPro" id="IPR036259">
    <property type="entry name" value="MFS_trans_sf"/>
</dbReference>
<keyword evidence="9" id="KW-1185">Reference proteome</keyword>
<dbReference type="PROSITE" id="PS50850">
    <property type="entry name" value="MFS"/>
    <property type="match status" value="1"/>
</dbReference>
<keyword evidence="3 6" id="KW-1133">Transmembrane helix</keyword>
<accession>A0ABS7R278</accession>
<protein>
    <submittedName>
        <fullName evidence="8">MFS transporter</fullName>
    </submittedName>
</protein>
<feature type="transmembrane region" description="Helical" evidence="6">
    <location>
        <begin position="152"/>
        <end position="175"/>
    </location>
</feature>
<evidence type="ECO:0000256" key="4">
    <source>
        <dbReference type="ARBA" id="ARBA00023136"/>
    </source>
</evidence>
<feature type="transmembrane region" description="Helical" evidence="6">
    <location>
        <begin position="91"/>
        <end position="112"/>
    </location>
</feature>
<keyword evidence="2 6" id="KW-0812">Transmembrane</keyword>
<dbReference type="CDD" id="cd17321">
    <property type="entry name" value="MFS_MMR_MDR_like"/>
    <property type="match status" value="1"/>
</dbReference>
<dbReference type="SUPFAM" id="SSF103473">
    <property type="entry name" value="MFS general substrate transporter"/>
    <property type="match status" value="1"/>
</dbReference>
<dbReference type="InterPro" id="IPR011701">
    <property type="entry name" value="MFS"/>
</dbReference>
<evidence type="ECO:0000256" key="6">
    <source>
        <dbReference type="SAM" id="Phobius"/>
    </source>
</evidence>
<feature type="transmembrane region" description="Helical" evidence="6">
    <location>
        <begin position="344"/>
        <end position="364"/>
    </location>
</feature>
<dbReference type="Gene3D" id="1.20.1720.10">
    <property type="entry name" value="Multidrug resistance protein D"/>
    <property type="match status" value="1"/>
</dbReference>
<feature type="transmembrane region" description="Helical" evidence="6">
    <location>
        <begin position="235"/>
        <end position="259"/>
    </location>
</feature>
<feature type="transmembrane region" description="Helical" evidence="6">
    <location>
        <begin position="59"/>
        <end position="79"/>
    </location>
</feature>
<keyword evidence="5" id="KW-0046">Antibiotic resistance</keyword>
<feature type="transmembrane region" description="Helical" evidence="6">
    <location>
        <begin position="24"/>
        <end position="47"/>
    </location>
</feature>
<sequence length="527" mass="53901">MSLTETTTRGTPPADAPPGRPRTVLFLVCVAIFMLMLDATVVTAALAGIRAHFNASIDALQWVVDAYSIPLAGFMLTFATLGDRFGRKRMFLTGMAVFTGASLALTLVGTVVELDVLRAVQGVGAAMLFATALPLLSVAFPEPGPRAKTIGVYGAVMAGATVLGPVVGGALVTAFGWRSIFTVNVPIGAAVLVLAALRMPEPPRARGRRADGLGSLLLTGGLVAGVFAVTRSSALGWTSSSVIALLVTAAVLLAGFLAWQVRGAEHPLLDIAMARKPGFVGTAIVSAGHMATLMAATTYLSLFLIGTLGYTPLQMGLRVIPISIGAMIAAPLTAILAKRLPVPVSLTATMGLVAVGMFLLGGFADHDSWTYFLPGEIVGGVGLGAITAANQAASLTFASQENAGMASATFGTLRQVGMAVGIAGLGSVFSHVARRDAASGLATLPGAGSLPQDLKQEFVRQLGAASGHQVVAAVPPRFRDSVPALTRVADHASIDALNSVTTLATVVAVVSVLLAVIAFTLDRGRTK</sequence>
<evidence type="ECO:0000313" key="8">
    <source>
        <dbReference type="EMBL" id="MBY8889009.1"/>
    </source>
</evidence>
<feature type="transmembrane region" description="Helical" evidence="6">
    <location>
        <begin position="181"/>
        <end position="200"/>
    </location>
</feature>
<evidence type="ECO:0000256" key="5">
    <source>
        <dbReference type="ARBA" id="ARBA00023251"/>
    </source>
</evidence>
<reference evidence="8 9" key="1">
    <citation type="submission" date="2021-08" db="EMBL/GenBank/DDBJ databases">
        <title>Streptomyces sp. PTM05 isolated from lichen.</title>
        <authorList>
            <person name="Somphong A."/>
            <person name="Phongsopitanun W."/>
            <person name="Tanasupawat S."/>
        </authorList>
    </citation>
    <scope>NUCLEOTIDE SEQUENCE [LARGE SCALE GENOMIC DNA]</scope>
    <source>
        <strain evidence="8 9">Ptm05</strain>
    </source>
</reference>
<evidence type="ECO:0000259" key="7">
    <source>
        <dbReference type="PROSITE" id="PS50850"/>
    </source>
</evidence>
<comment type="subcellular location">
    <subcellularLocation>
        <location evidence="1">Cell membrane</location>
        <topology evidence="1">Multi-pass membrane protein</topology>
    </subcellularLocation>
</comment>
<feature type="transmembrane region" description="Helical" evidence="6">
    <location>
        <begin position="317"/>
        <end position="337"/>
    </location>
</feature>
<evidence type="ECO:0000256" key="1">
    <source>
        <dbReference type="ARBA" id="ARBA00004651"/>
    </source>
</evidence>
<evidence type="ECO:0000313" key="9">
    <source>
        <dbReference type="Proteomes" id="UP001198565"/>
    </source>
</evidence>
<evidence type="ECO:0000256" key="3">
    <source>
        <dbReference type="ARBA" id="ARBA00022989"/>
    </source>
</evidence>
<feature type="transmembrane region" description="Helical" evidence="6">
    <location>
        <begin position="118"/>
        <end position="140"/>
    </location>
</feature>
<dbReference type="EMBL" id="JAINVZ010000033">
    <property type="protein sequence ID" value="MBY8889009.1"/>
    <property type="molecule type" value="Genomic_DNA"/>
</dbReference>
<dbReference type="Gene3D" id="1.20.1250.20">
    <property type="entry name" value="MFS general substrate transporter like domains"/>
    <property type="match status" value="1"/>
</dbReference>
<name>A0ABS7R278_9ACTN</name>
<comment type="caution">
    <text evidence="8">The sequence shown here is derived from an EMBL/GenBank/DDBJ whole genome shotgun (WGS) entry which is preliminary data.</text>
</comment>
<organism evidence="8 9">
    <name type="scientific">Streptantibioticus parmotrematis</name>
    <dbReference type="NCBI Taxonomy" id="2873249"/>
    <lineage>
        <taxon>Bacteria</taxon>
        <taxon>Bacillati</taxon>
        <taxon>Actinomycetota</taxon>
        <taxon>Actinomycetes</taxon>
        <taxon>Kitasatosporales</taxon>
        <taxon>Streptomycetaceae</taxon>
        <taxon>Streptantibioticus</taxon>
    </lineage>
</organism>
<dbReference type="Proteomes" id="UP001198565">
    <property type="component" value="Unassembled WGS sequence"/>
</dbReference>
<dbReference type="InterPro" id="IPR020846">
    <property type="entry name" value="MFS_dom"/>
</dbReference>
<feature type="transmembrane region" description="Helical" evidence="6">
    <location>
        <begin position="212"/>
        <end position="229"/>
    </location>
</feature>
<feature type="transmembrane region" description="Helical" evidence="6">
    <location>
        <begin position="500"/>
        <end position="521"/>
    </location>
</feature>